<evidence type="ECO:0000313" key="2">
    <source>
        <dbReference type="Proteomes" id="UP000054498"/>
    </source>
</evidence>
<dbReference type="GeneID" id="25732723"/>
<evidence type="ECO:0000313" key="1">
    <source>
        <dbReference type="EMBL" id="KIY92866.1"/>
    </source>
</evidence>
<proteinExistence type="predicted"/>
<keyword evidence="2" id="KW-1185">Reference proteome</keyword>
<organism evidence="1 2">
    <name type="scientific">Monoraphidium neglectum</name>
    <dbReference type="NCBI Taxonomy" id="145388"/>
    <lineage>
        <taxon>Eukaryota</taxon>
        <taxon>Viridiplantae</taxon>
        <taxon>Chlorophyta</taxon>
        <taxon>core chlorophytes</taxon>
        <taxon>Chlorophyceae</taxon>
        <taxon>CS clade</taxon>
        <taxon>Sphaeropleales</taxon>
        <taxon>Selenastraceae</taxon>
        <taxon>Monoraphidium</taxon>
    </lineage>
</organism>
<reference evidence="1 2" key="1">
    <citation type="journal article" date="2013" name="BMC Genomics">
        <title>Reconstruction of the lipid metabolism for the microalga Monoraphidium neglectum from its genome sequence reveals characteristics suitable for biofuel production.</title>
        <authorList>
            <person name="Bogen C."/>
            <person name="Al-Dilaimi A."/>
            <person name="Albersmeier A."/>
            <person name="Wichmann J."/>
            <person name="Grundmann M."/>
            <person name="Rupp O."/>
            <person name="Lauersen K.J."/>
            <person name="Blifernez-Klassen O."/>
            <person name="Kalinowski J."/>
            <person name="Goesmann A."/>
            <person name="Mussgnug J.H."/>
            <person name="Kruse O."/>
        </authorList>
    </citation>
    <scope>NUCLEOTIDE SEQUENCE [LARGE SCALE GENOMIC DNA]</scope>
    <source>
        <strain evidence="1 2">SAG 48.87</strain>
    </source>
</reference>
<sequence>MHLVPVKVHLQPGAGAGAPIHAVLSAGAPKTVSGVAISGPMGGGGGGASAAQAHAAPVGEPCGSVEARNRLHALLEGL</sequence>
<protein>
    <submittedName>
        <fullName evidence="1">Uncharacterized protein</fullName>
    </submittedName>
</protein>
<dbReference type="EMBL" id="KK105244">
    <property type="protein sequence ID" value="KIY92866.1"/>
    <property type="molecule type" value="Genomic_DNA"/>
</dbReference>
<dbReference type="AlphaFoldDB" id="A0A0D2LSX1"/>
<accession>A0A0D2LSX1</accession>
<name>A0A0D2LSX1_9CHLO</name>
<gene>
    <name evidence="1" type="ORF">MNEG_15096</name>
</gene>
<dbReference type="Proteomes" id="UP000054498">
    <property type="component" value="Unassembled WGS sequence"/>
</dbReference>
<dbReference type="KEGG" id="mng:MNEG_15096"/>
<dbReference type="RefSeq" id="XP_013891886.1">
    <property type="nucleotide sequence ID" value="XM_014036432.1"/>
</dbReference>